<dbReference type="EMBL" id="OZ035839">
    <property type="protein sequence ID" value="CAL1586815.1"/>
    <property type="molecule type" value="Genomic_DNA"/>
</dbReference>
<gene>
    <name evidence="2" type="ORF">KC01_LOCUS16806</name>
</gene>
<keyword evidence="1" id="KW-0472">Membrane</keyword>
<evidence type="ECO:0000256" key="1">
    <source>
        <dbReference type="SAM" id="Phobius"/>
    </source>
</evidence>
<accession>A0AAV2KFT2</accession>
<proteinExistence type="predicted"/>
<evidence type="ECO:0000313" key="2">
    <source>
        <dbReference type="EMBL" id="CAL1586815.1"/>
    </source>
</evidence>
<dbReference type="AlphaFoldDB" id="A0AAV2KFT2"/>
<name>A0AAV2KFT2_KNICA</name>
<keyword evidence="3" id="KW-1185">Reference proteome</keyword>
<keyword evidence="1" id="KW-1133">Transmembrane helix</keyword>
<organism evidence="2 3">
    <name type="scientific">Knipowitschia caucasica</name>
    <name type="common">Caucasian dwarf goby</name>
    <name type="synonym">Pomatoschistus caucasicus</name>
    <dbReference type="NCBI Taxonomy" id="637954"/>
    <lineage>
        <taxon>Eukaryota</taxon>
        <taxon>Metazoa</taxon>
        <taxon>Chordata</taxon>
        <taxon>Craniata</taxon>
        <taxon>Vertebrata</taxon>
        <taxon>Euteleostomi</taxon>
        <taxon>Actinopterygii</taxon>
        <taxon>Neopterygii</taxon>
        <taxon>Teleostei</taxon>
        <taxon>Neoteleostei</taxon>
        <taxon>Acanthomorphata</taxon>
        <taxon>Gobiaria</taxon>
        <taxon>Gobiiformes</taxon>
        <taxon>Gobioidei</taxon>
        <taxon>Gobiidae</taxon>
        <taxon>Gobiinae</taxon>
        <taxon>Knipowitschia</taxon>
    </lineage>
</organism>
<evidence type="ECO:0000313" key="3">
    <source>
        <dbReference type="Proteomes" id="UP001497482"/>
    </source>
</evidence>
<dbReference type="Proteomes" id="UP001497482">
    <property type="component" value="Chromosome 17"/>
</dbReference>
<protein>
    <submittedName>
        <fullName evidence="2">Uncharacterized protein</fullName>
    </submittedName>
</protein>
<keyword evidence="1" id="KW-0812">Transmembrane</keyword>
<reference evidence="2 3" key="1">
    <citation type="submission" date="2024-04" db="EMBL/GenBank/DDBJ databases">
        <authorList>
            <person name="Waldvogel A.-M."/>
            <person name="Schoenle A."/>
        </authorList>
    </citation>
    <scope>NUCLEOTIDE SEQUENCE [LARGE SCALE GENOMIC DNA]</scope>
</reference>
<feature type="transmembrane region" description="Helical" evidence="1">
    <location>
        <begin position="25"/>
        <end position="46"/>
    </location>
</feature>
<sequence length="522" mass="58258">MSAWTQLGLLLWKNFTYRRRQTLQLLVEILWPLFIFFILIAVRVNYPPYEQHECHFPNKAMPSAGTLPWIQGILCNANNPCFRSPTPGESPGVVGNFNDSIISRLFSDAKKILLYSQNDKNLEGFKELSSALRELQESRTGFQLRHFLQENETLSHFLKNNASLPQSSVDHILSAPVNLNQILLKGFGVHLTDLCPSKPRSRNLSEYITISDPALQSELTDKICTAPPSWLQAAEQLFLQNLDFFRPVKQQQKSGMTSDPEAVNRVAVATNNLLDTMGLLAVEFADVTGVVCLLRCQPTLLIAGLRHSHNFHDLGDDRTWCFQFLKLAPKRKPQVSSLADGEENGYGGAEALCDDPQTPSMADIANLLQGLVRRQTEHDARWEQEKLQQENRWQSMERRVDQLQQEVKAERPDTPPVVVGAAPAAQAESPNVPAMNVDSCDAQEQRSKTVIGIYANLSNDDTPEDVGVIIEGVTVLQELAVLGLAALGLARTGPQRTGPRGTGPRWYWAPPYWASSYCALPH</sequence>